<evidence type="ECO:0000313" key="1">
    <source>
        <dbReference type="EMBL" id="WPF64874.1"/>
    </source>
</evidence>
<sequence>MPKQAQGYDHTVSIGVETTAGVKATVFKHATIIESFEPEEKTMSMFAEVLDSVKLSCCVQVRKRLTLH</sequence>
<reference evidence="1 2" key="1">
    <citation type="submission" date="2023-10" db="EMBL/GenBank/DDBJ databases">
        <title>Genome Sequence of the Siphoviridae Staphylococcus aureus Phage MVC_VPHSA1.</title>
        <authorList>
            <person name="Deepak S.J."/>
            <person name="Porteen K."/>
            <person name="Wilfred R."/>
            <person name="Anbazhagan S."/>
            <person name="Elango A."/>
            <person name="Senthil Kumar T."/>
            <person name="Narendra B."/>
            <person name="Sureshkannan S."/>
            <person name="Nithya Quintoil M."/>
            <person name="Charley C.A."/>
            <person name="Teresa S."/>
            <person name="Raghavendra A.G."/>
        </authorList>
    </citation>
    <scope>NUCLEOTIDE SEQUENCE [LARGE SCALE GENOMIC DNA]</scope>
</reference>
<proteinExistence type="predicted"/>
<dbReference type="EMBL" id="OR670591">
    <property type="protein sequence ID" value="WPF64874.1"/>
    <property type="molecule type" value="Genomic_DNA"/>
</dbReference>
<gene>
    <name evidence="1" type="ORF">FBHYGVHD_CDS0027</name>
</gene>
<dbReference type="Proteomes" id="UP001322219">
    <property type="component" value="Segment"/>
</dbReference>
<evidence type="ECO:0008006" key="3">
    <source>
        <dbReference type="Google" id="ProtNLM"/>
    </source>
</evidence>
<protein>
    <recommendedName>
        <fullName evidence="3">Major tail protein</fullName>
    </recommendedName>
</protein>
<accession>A0ABZ0QZE8</accession>
<evidence type="ECO:0000313" key="2">
    <source>
        <dbReference type="Proteomes" id="UP001322219"/>
    </source>
</evidence>
<organism evidence="1 2">
    <name type="scientific">Staphylococcus phage MVC_VPHSA1</name>
    <dbReference type="NCBI Taxonomy" id="3088876"/>
    <lineage>
        <taxon>Viruses</taxon>
        <taxon>Duplodnaviria</taxon>
        <taxon>Heunggongvirae</taxon>
        <taxon>Uroviricota</taxon>
        <taxon>Caudoviricetes</taxon>
        <taxon>Ehrlichviridae</taxon>
        <taxon>Chennaivirus</taxon>
        <taxon>Chennaivirus MVCVPHSA1</taxon>
    </lineage>
</organism>
<name>A0ABZ0QZE8_9CAUD</name>
<keyword evidence="2" id="KW-1185">Reference proteome</keyword>